<evidence type="ECO:0000313" key="6">
    <source>
        <dbReference type="EMBL" id="QDO84425.1"/>
    </source>
</evidence>
<sequence length="280" mass="30800">MNIENIYFFTAVIRHGSLSKAASKLGVSPQTVGRKIAKLEYELGTNLFIKHPTGYQPTTDGLSFYKDAETVEKTLESLQANFKSQQNKFEGVVRVALPEMLAIQIVIPQLQSFIKQYPKLELQIVTGIFNVGIARGDADIALRLKRPEQGALTVRKVGSMSSGMFVSKGQNIGLDKVPLIGWDNHIDLPAAKWLTKITKRSPSLRFNTLATQEAAIRSGLGAGILPHFLSDGLTEVEISSIKPESLWLVSHASETTTPRIRAVYDEIANIISANQNRLNA</sequence>
<dbReference type="RefSeq" id="WP_144046784.1">
    <property type="nucleotide sequence ID" value="NZ_CP041614.1"/>
</dbReference>
<dbReference type="SUPFAM" id="SSF53850">
    <property type="entry name" value="Periplasmic binding protein-like II"/>
    <property type="match status" value="1"/>
</dbReference>
<dbReference type="Pfam" id="PF03466">
    <property type="entry name" value="LysR_substrate"/>
    <property type="match status" value="1"/>
</dbReference>
<accession>A0ABX5WZ93</accession>
<protein>
    <submittedName>
        <fullName evidence="6">LysR family transcriptional regulator</fullName>
    </submittedName>
</protein>
<dbReference type="Proteomes" id="UP000315947">
    <property type="component" value="Chromosome"/>
</dbReference>
<dbReference type="PROSITE" id="PS50931">
    <property type="entry name" value="HTH_LYSR"/>
    <property type="match status" value="1"/>
</dbReference>
<keyword evidence="3" id="KW-0238">DNA-binding</keyword>
<keyword evidence="2" id="KW-0805">Transcription regulation</keyword>
<evidence type="ECO:0000256" key="1">
    <source>
        <dbReference type="ARBA" id="ARBA00009437"/>
    </source>
</evidence>
<dbReference type="Gene3D" id="3.40.190.10">
    <property type="entry name" value="Periplasmic binding protein-like II"/>
    <property type="match status" value="1"/>
</dbReference>
<keyword evidence="4" id="KW-0804">Transcription</keyword>
<dbReference type="CDD" id="cd05466">
    <property type="entry name" value="PBP2_LTTR_substrate"/>
    <property type="match status" value="1"/>
</dbReference>
<evidence type="ECO:0000256" key="4">
    <source>
        <dbReference type="ARBA" id="ARBA00023163"/>
    </source>
</evidence>
<dbReference type="PANTHER" id="PTHR30579:SF3">
    <property type="entry name" value="TRANSCRIPTIONAL REGULATORY PROTEIN"/>
    <property type="match status" value="1"/>
</dbReference>
<gene>
    <name evidence="6" type="ORF">FM037_15955</name>
</gene>
<dbReference type="EMBL" id="CP041614">
    <property type="protein sequence ID" value="QDO84425.1"/>
    <property type="molecule type" value="Genomic_DNA"/>
</dbReference>
<dbReference type="InterPro" id="IPR050176">
    <property type="entry name" value="LTTR"/>
</dbReference>
<evidence type="ECO:0000259" key="5">
    <source>
        <dbReference type="PROSITE" id="PS50931"/>
    </source>
</evidence>
<dbReference type="InterPro" id="IPR000847">
    <property type="entry name" value="LysR_HTH_N"/>
</dbReference>
<evidence type="ECO:0000256" key="3">
    <source>
        <dbReference type="ARBA" id="ARBA00023125"/>
    </source>
</evidence>
<evidence type="ECO:0000256" key="2">
    <source>
        <dbReference type="ARBA" id="ARBA00023015"/>
    </source>
</evidence>
<dbReference type="PANTHER" id="PTHR30579">
    <property type="entry name" value="TRANSCRIPTIONAL REGULATOR"/>
    <property type="match status" value="1"/>
</dbReference>
<name>A0ABX5WZ93_9GAMM</name>
<dbReference type="SUPFAM" id="SSF46785">
    <property type="entry name" value="Winged helix' DNA-binding domain"/>
    <property type="match status" value="1"/>
</dbReference>
<dbReference type="Pfam" id="PF00126">
    <property type="entry name" value="HTH_1"/>
    <property type="match status" value="1"/>
</dbReference>
<evidence type="ECO:0000313" key="7">
    <source>
        <dbReference type="Proteomes" id="UP000315947"/>
    </source>
</evidence>
<feature type="domain" description="HTH lysR-type" evidence="5">
    <location>
        <begin position="1"/>
        <end position="58"/>
    </location>
</feature>
<dbReference type="InterPro" id="IPR005119">
    <property type="entry name" value="LysR_subst-bd"/>
</dbReference>
<organism evidence="6 7">
    <name type="scientific">Shewanella psychropiezotolerans</name>
    <dbReference type="NCBI Taxonomy" id="2593655"/>
    <lineage>
        <taxon>Bacteria</taxon>
        <taxon>Pseudomonadati</taxon>
        <taxon>Pseudomonadota</taxon>
        <taxon>Gammaproteobacteria</taxon>
        <taxon>Alteromonadales</taxon>
        <taxon>Shewanellaceae</taxon>
        <taxon>Shewanella</taxon>
    </lineage>
</organism>
<dbReference type="InterPro" id="IPR036388">
    <property type="entry name" value="WH-like_DNA-bd_sf"/>
</dbReference>
<keyword evidence="7" id="KW-1185">Reference proteome</keyword>
<dbReference type="Gene3D" id="1.10.10.10">
    <property type="entry name" value="Winged helix-like DNA-binding domain superfamily/Winged helix DNA-binding domain"/>
    <property type="match status" value="1"/>
</dbReference>
<proteinExistence type="inferred from homology"/>
<reference evidence="6 7" key="1">
    <citation type="submission" date="2019-07" db="EMBL/GenBank/DDBJ databases">
        <title>Shewanella sp. YLB-06 whole genomic sequence.</title>
        <authorList>
            <person name="Yu L."/>
        </authorList>
    </citation>
    <scope>NUCLEOTIDE SEQUENCE [LARGE SCALE GENOMIC DNA]</scope>
    <source>
        <strain evidence="6 7">YLB-06</strain>
    </source>
</reference>
<dbReference type="InterPro" id="IPR036390">
    <property type="entry name" value="WH_DNA-bd_sf"/>
</dbReference>
<comment type="similarity">
    <text evidence="1">Belongs to the LysR transcriptional regulatory family.</text>
</comment>